<feature type="transmembrane region" description="Helical" evidence="5">
    <location>
        <begin position="91"/>
        <end position="110"/>
    </location>
</feature>
<feature type="transmembrane region" description="Helical" evidence="5">
    <location>
        <begin position="390"/>
        <end position="408"/>
    </location>
</feature>
<dbReference type="InterPro" id="IPR020846">
    <property type="entry name" value="MFS_dom"/>
</dbReference>
<feature type="transmembrane region" description="Helical" evidence="5">
    <location>
        <begin position="116"/>
        <end position="140"/>
    </location>
</feature>
<feature type="transmembrane region" description="Helical" evidence="5">
    <location>
        <begin position="152"/>
        <end position="173"/>
    </location>
</feature>
<feature type="transmembrane region" description="Helical" evidence="5">
    <location>
        <begin position="60"/>
        <end position="79"/>
    </location>
</feature>
<dbReference type="Proteomes" id="UP001152885">
    <property type="component" value="Unassembled WGS sequence"/>
</dbReference>
<dbReference type="Gene3D" id="1.20.1250.20">
    <property type="entry name" value="MFS general substrate transporter like domains"/>
    <property type="match status" value="1"/>
</dbReference>
<keyword evidence="2 5" id="KW-0812">Transmembrane</keyword>
<dbReference type="PANTHER" id="PTHR42718">
    <property type="entry name" value="MAJOR FACILITATOR SUPERFAMILY MULTIDRUG TRANSPORTER MFSC"/>
    <property type="match status" value="1"/>
</dbReference>
<feature type="domain" description="Major facilitator superfamily (MFS) profile" evidence="6">
    <location>
        <begin position="24"/>
        <end position="483"/>
    </location>
</feature>
<feature type="transmembrane region" description="Helical" evidence="5">
    <location>
        <begin position="358"/>
        <end position="378"/>
    </location>
</feature>
<feature type="transmembrane region" description="Helical" evidence="5">
    <location>
        <begin position="21"/>
        <end position="40"/>
    </location>
</feature>
<evidence type="ECO:0000313" key="8">
    <source>
        <dbReference type="Proteomes" id="UP001152885"/>
    </source>
</evidence>
<name>A0A9W4TWV0_9ASCO</name>
<feature type="transmembrane region" description="Helical" evidence="5">
    <location>
        <begin position="420"/>
        <end position="439"/>
    </location>
</feature>
<dbReference type="OrthoDB" id="2130629at2759"/>
<feature type="transmembrane region" description="Helical" evidence="5">
    <location>
        <begin position="185"/>
        <end position="203"/>
    </location>
</feature>
<dbReference type="InterPro" id="IPR036259">
    <property type="entry name" value="MFS_trans_sf"/>
</dbReference>
<dbReference type="EMBL" id="CANTUO010000003">
    <property type="protein sequence ID" value="CAI5758529.1"/>
    <property type="molecule type" value="Genomic_DNA"/>
</dbReference>
<protein>
    <recommendedName>
        <fullName evidence="6">Major facilitator superfamily (MFS) profile domain-containing protein</fullName>
    </recommendedName>
</protein>
<keyword evidence="3 5" id="KW-1133">Transmembrane helix</keyword>
<evidence type="ECO:0000259" key="6">
    <source>
        <dbReference type="PROSITE" id="PS50850"/>
    </source>
</evidence>
<gene>
    <name evidence="7" type="ORF">CANVERA_P3041</name>
</gene>
<evidence type="ECO:0000256" key="4">
    <source>
        <dbReference type="ARBA" id="ARBA00023136"/>
    </source>
</evidence>
<feature type="transmembrane region" description="Helical" evidence="5">
    <location>
        <begin position="332"/>
        <end position="351"/>
    </location>
</feature>
<feature type="transmembrane region" description="Helical" evidence="5">
    <location>
        <begin position="459"/>
        <end position="481"/>
    </location>
</feature>
<dbReference type="PROSITE" id="PS50850">
    <property type="entry name" value="MFS"/>
    <property type="match status" value="1"/>
</dbReference>
<accession>A0A9W4TWV0</accession>
<dbReference type="PANTHER" id="PTHR42718:SF14">
    <property type="entry name" value="AMINOTRIAZOLE RESISTANCE PROTEIN"/>
    <property type="match status" value="1"/>
</dbReference>
<feature type="transmembrane region" description="Helical" evidence="5">
    <location>
        <begin position="294"/>
        <end position="312"/>
    </location>
</feature>
<evidence type="ECO:0000256" key="3">
    <source>
        <dbReference type="ARBA" id="ARBA00022989"/>
    </source>
</evidence>
<keyword evidence="4 5" id="KW-0472">Membrane</keyword>
<evidence type="ECO:0000256" key="5">
    <source>
        <dbReference type="SAM" id="Phobius"/>
    </source>
</evidence>
<comment type="subcellular location">
    <subcellularLocation>
        <location evidence="1">Membrane</location>
        <topology evidence="1">Multi-pass membrane protein</topology>
    </subcellularLocation>
</comment>
<feature type="transmembrane region" description="Helical" evidence="5">
    <location>
        <begin position="224"/>
        <end position="243"/>
    </location>
</feature>
<dbReference type="SUPFAM" id="SSF103473">
    <property type="entry name" value="MFS general substrate transporter"/>
    <property type="match status" value="2"/>
</dbReference>
<dbReference type="Pfam" id="PF07690">
    <property type="entry name" value="MFS_1"/>
    <property type="match status" value="1"/>
</dbReference>
<dbReference type="GO" id="GO:0016020">
    <property type="term" value="C:membrane"/>
    <property type="evidence" value="ECO:0007669"/>
    <property type="project" value="UniProtKB-SubCell"/>
</dbReference>
<organism evidence="7 8">
    <name type="scientific">Candida verbasci</name>
    <dbReference type="NCBI Taxonomy" id="1227364"/>
    <lineage>
        <taxon>Eukaryota</taxon>
        <taxon>Fungi</taxon>
        <taxon>Dikarya</taxon>
        <taxon>Ascomycota</taxon>
        <taxon>Saccharomycotina</taxon>
        <taxon>Pichiomycetes</taxon>
        <taxon>Debaryomycetaceae</taxon>
        <taxon>Candida/Lodderomyces clade</taxon>
        <taxon>Candida</taxon>
    </lineage>
</organism>
<sequence>MASSLFKFDQRPRVFKSIYHEIIVIILVCMAQFLSQAGVTMSLSTMNIMLNSFQVTDKTIQVWFMGGYSLSVGTFILFSGKLGDLFGLKKIFIVGWIWVSLWSLITGISYYSKSIIFFIICRAFQGVGYALLLPCGMGILGHIYPNGKRKNLAFGCIGANGPIGAMVGAFMAAVVGQTWWWPWEFYLITILSIILLIGSIFFIPHLSNDEINGEITIKNVWQKLDIFGALTGIIGLILLNFIWNQGPVAGWGKAYIIVVLIISILLIVSFFIIELNFSTHPLLPRSIFNIKVGLILACISFGWGSFGIWQYYYWNIILNLRLYTAIEGGLTYTPFLVMGTIAAITVSFIIIHTKPSYIISFATTCFMVGCIMLSVMPVEQSYFRISMGQMFILCWGMDLSFPAASIILSDILPQHHQGMAGSLVTTMVNYSVSLFLGISSCVEIEIFKHNQDQLGSYRAGLYFGIGVAAIGVICSFVLIFLTKDDLNGNEDLVEEVEHKHEEIEVRNYEINDESDEKEEIR</sequence>
<proteinExistence type="predicted"/>
<dbReference type="InterPro" id="IPR011701">
    <property type="entry name" value="MFS"/>
</dbReference>
<evidence type="ECO:0000256" key="2">
    <source>
        <dbReference type="ARBA" id="ARBA00022692"/>
    </source>
</evidence>
<dbReference type="Gene3D" id="1.20.1720.10">
    <property type="entry name" value="Multidrug resistance protein D"/>
    <property type="match status" value="1"/>
</dbReference>
<reference evidence="7" key="1">
    <citation type="submission" date="2022-12" db="EMBL/GenBank/DDBJ databases">
        <authorList>
            <person name="Brejova B."/>
        </authorList>
    </citation>
    <scope>NUCLEOTIDE SEQUENCE</scope>
</reference>
<comment type="caution">
    <text evidence="7">The sequence shown here is derived from an EMBL/GenBank/DDBJ whole genome shotgun (WGS) entry which is preliminary data.</text>
</comment>
<dbReference type="AlphaFoldDB" id="A0A9W4TWV0"/>
<keyword evidence="8" id="KW-1185">Reference proteome</keyword>
<dbReference type="CDD" id="cd17476">
    <property type="entry name" value="MFS_Amf1_MDR_like"/>
    <property type="match status" value="1"/>
</dbReference>
<evidence type="ECO:0000256" key="1">
    <source>
        <dbReference type="ARBA" id="ARBA00004141"/>
    </source>
</evidence>
<evidence type="ECO:0000313" key="7">
    <source>
        <dbReference type="EMBL" id="CAI5758529.1"/>
    </source>
</evidence>
<dbReference type="GO" id="GO:0022857">
    <property type="term" value="F:transmembrane transporter activity"/>
    <property type="evidence" value="ECO:0007669"/>
    <property type="project" value="InterPro"/>
</dbReference>
<feature type="transmembrane region" description="Helical" evidence="5">
    <location>
        <begin position="255"/>
        <end position="273"/>
    </location>
</feature>